<accession>A0A060ZBE7</accession>
<proteinExistence type="predicted"/>
<dbReference type="SUPFAM" id="SSF81301">
    <property type="entry name" value="Nucleotidyltransferase"/>
    <property type="match status" value="1"/>
</dbReference>
<name>A0A060ZBE7_9ACTN</name>
<dbReference type="HOGENOM" id="CLU_2920809_0_0_11"/>
<reference evidence="1" key="1">
    <citation type="submission" date="2014-05" db="EMBL/GenBank/DDBJ databases">
        <authorList>
            <person name="Horn Fabian"/>
        </authorList>
    </citation>
    <scope>NUCLEOTIDE SEQUENCE</scope>
</reference>
<protein>
    <submittedName>
        <fullName evidence="2">GrpB-like predicted nucleotidyltransferase (UPF0157 family)</fullName>
    </submittedName>
</protein>
<keyword evidence="3" id="KW-1185">Reference proteome</keyword>
<dbReference type="Proteomes" id="UP000756710">
    <property type="component" value="Unassembled WGS sequence"/>
</dbReference>
<gene>
    <name evidence="2" type="ORF">J2Z30_009786</name>
    <name evidence="1" type="ORF">SIRAN317</name>
</gene>
<evidence type="ECO:0000313" key="3">
    <source>
        <dbReference type="Proteomes" id="UP000756710"/>
    </source>
</evidence>
<dbReference type="InterPro" id="IPR043519">
    <property type="entry name" value="NT_sf"/>
</dbReference>
<reference evidence="2 3" key="2">
    <citation type="submission" date="2021-03" db="EMBL/GenBank/DDBJ databases">
        <title>Genomic Encyclopedia of Type Strains, Phase IV (KMG-IV): sequencing the most valuable type-strain genomes for metagenomic binning, comparative biology and taxonomic classification.</title>
        <authorList>
            <person name="Goeker M."/>
        </authorList>
    </citation>
    <scope>NUCLEOTIDE SEQUENCE [LARGE SCALE GENOMIC DNA]</scope>
    <source>
        <strain evidence="2 3">DSM 41954</strain>
    </source>
</reference>
<dbReference type="Gene3D" id="3.30.460.10">
    <property type="entry name" value="Beta Polymerase, domain 2"/>
    <property type="match status" value="1"/>
</dbReference>
<evidence type="ECO:0000313" key="2">
    <source>
        <dbReference type="EMBL" id="MBP2068704.1"/>
    </source>
</evidence>
<dbReference type="AlphaFoldDB" id="A0A060ZBE7"/>
<dbReference type="Pfam" id="PF04229">
    <property type="entry name" value="GrpB"/>
    <property type="match status" value="1"/>
</dbReference>
<dbReference type="EMBL" id="JAGGLR010000049">
    <property type="protein sequence ID" value="MBP2068704.1"/>
    <property type="molecule type" value="Genomic_DNA"/>
</dbReference>
<evidence type="ECO:0000313" key="1">
    <source>
        <dbReference type="EMBL" id="CDR01366.1"/>
    </source>
</evidence>
<dbReference type="InterPro" id="IPR007344">
    <property type="entry name" value="GrpB/CoaE"/>
</dbReference>
<dbReference type="EMBL" id="LK022848">
    <property type="protein sequence ID" value="CDR01366.1"/>
    <property type="molecule type" value="Genomic_DNA"/>
</dbReference>
<sequence>MLRFRDRLRMDSGDSPLYADAKRSLSRRSREYMQNYADAESEVVAAILERAMAGDSSGPDA</sequence>
<organism evidence="1">
    <name type="scientific">Streptomyces iranensis</name>
    <dbReference type="NCBI Taxonomy" id="576784"/>
    <lineage>
        <taxon>Bacteria</taxon>
        <taxon>Bacillati</taxon>
        <taxon>Actinomycetota</taxon>
        <taxon>Actinomycetes</taxon>
        <taxon>Kitasatosporales</taxon>
        <taxon>Streptomycetaceae</taxon>
        <taxon>Streptomyces</taxon>
        <taxon>Streptomyces violaceusniger group</taxon>
    </lineage>
</organism>